<evidence type="ECO:0000256" key="1">
    <source>
        <dbReference type="PIRNR" id="PIRNR033490"/>
    </source>
</evidence>
<protein>
    <recommendedName>
        <fullName evidence="1">mRNA interferase</fullName>
        <ecNumber evidence="1">3.1.-.-</ecNumber>
    </recommendedName>
</protein>
<reference evidence="2 3" key="1">
    <citation type="submission" date="2021-05" db="EMBL/GenBank/DDBJ databases">
        <title>A Polyphasic approach of four new species of the genus Ohtaekwangia: Ohtaekwangia histidinii sp. nov., Ohtaekwangia cretensis sp. nov., Ohtaekwangia indiensis sp. nov., Ohtaekwangia reichenbachii sp. nov. from diverse environment.</title>
        <authorList>
            <person name="Octaviana S."/>
        </authorList>
    </citation>
    <scope>NUCLEOTIDE SEQUENCE [LARGE SCALE GENOMIC DNA]</scope>
    <source>
        <strain evidence="2 3">PWU20</strain>
    </source>
</reference>
<dbReference type="EC" id="3.1.-.-" evidence="1"/>
<sequence>MRQGEIWYADLNPTQGSEQAGRRPVVIISGNLLNQYLPIVVVAPLTSKIKNYKGNPVIKPSASNGLKSESEMLVFHIRSVSKDRLKERLGTIDEHDLVLAIKTLNDILKY</sequence>
<keyword evidence="1" id="KW-0378">Hydrolase</keyword>
<keyword evidence="3" id="KW-1185">Reference proteome</keyword>
<dbReference type="InterPro" id="IPR011067">
    <property type="entry name" value="Plasmid_toxin/cell-grow_inhib"/>
</dbReference>
<keyword evidence="1" id="KW-0255">Endonuclease</keyword>
<dbReference type="RefSeq" id="WP_254157984.1">
    <property type="nucleotide sequence ID" value="NZ_JAHESD010000148.1"/>
</dbReference>
<dbReference type="InterPro" id="IPR003477">
    <property type="entry name" value="PemK-like"/>
</dbReference>
<dbReference type="Proteomes" id="UP000772618">
    <property type="component" value="Unassembled WGS sequence"/>
</dbReference>
<keyword evidence="1" id="KW-0540">Nuclease</keyword>
<comment type="function">
    <text evidence="1">Toxic component of a type II toxin-antitoxin (TA) system.</text>
</comment>
<comment type="caution">
    <text evidence="2">The sequence shown here is derived from an EMBL/GenBank/DDBJ whole genome shotgun (WGS) entry which is preliminary data.</text>
</comment>
<organism evidence="2 3">
    <name type="scientific">Chryseosolibacter indicus</name>
    <dbReference type="NCBI Taxonomy" id="2782351"/>
    <lineage>
        <taxon>Bacteria</taxon>
        <taxon>Pseudomonadati</taxon>
        <taxon>Bacteroidota</taxon>
        <taxon>Cytophagia</taxon>
        <taxon>Cytophagales</taxon>
        <taxon>Chryseotaleaceae</taxon>
        <taxon>Chryseosolibacter</taxon>
    </lineage>
</organism>
<accession>A0ABS5W0Q6</accession>
<name>A0ABS5W0Q6_9BACT</name>
<evidence type="ECO:0000313" key="2">
    <source>
        <dbReference type="EMBL" id="MBT1706549.1"/>
    </source>
</evidence>
<dbReference type="PANTHER" id="PTHR33988">
    <property type="entry name" value="ENDORIBONUCLEASE MAZF-RELATED"/>
    <property type="match status" value="1"/>
</dbReference>
<proteinExistence type="inferred from homology"/>
<dbReference type="Gene3D" id="2.30.30.110">
    <property type="match status" value="1"/>
</dbReference>
<evidence type="ECO:0000313" key="3">
    <source>
        <dbReference type="Proteomes" id="UP000772618"/>
    </source>
</evidence>
<dbReference type="SUPFAM" id="SSF50118">
    <property type="entry name" value="Cell growth inhibitor/plasmid maintenance toxic component"/>
    <property type="match status" value="1"/>
</dbReference>
<gene>
    <name evidence="2" type="ORF">KK060_24965</name>
</gene>
<dbReference type="PANTHER" id="PTHR33988:SF2">
    <property type="entry name" value="ENDORIBONUCLEASE MAZF"/>
    <property type="match status" value="1"/>
</dbReference>
<dbReference type="Pfam" id="PF02452">
    <property type="entry name" value="PemK_toxin"/>
    <property type="match status" value="1"/>
</dbReference>
<dbReference type="PIRSF" id="PIRSF033490">
    <property type="entry name" value="MazF"/>
    <property type="match status" value="1"/>
</dbReference>
<dbReference type="EMBL" id="JAHESD010000148">
    <property type="protein sequence ID" value="MBT1706549.1"/>
    <property type="molecule type" value="Genomic_DNA"/>
</dbReference>
<comment type="similarity">
    <text evidence="1">Belongs to the PemK/MazF family.</text>
</comment>